<reference evidence="2 3" key="1">
    <citation type="submission" date="2016-07" db="EMBL/GenBank/DDBJ databases">
        <title>Pervasive Adenine N6-methylation of Active Genes in Fungi.</title>
        <authorList>
            <consortium name="DOE Joint Genome Institute"/>
            <person name="Mondo S.J."/>
            <person name="Dannebaum R.O."/>
            <person name="Kuo R.C."/>
            <person name="Labutti K."/>
            <person name="Haridas S."/>
            <person name="Kuo A."/>
            <person name="Salamov A."/>
            <person name="Ahrendt S.R."/>
            <person name="Lipzen A."/>
            <person name="Sullivan W."/>
            <person name="Andreopoulos W.B."/>
            <person name="Clum A."/>
            <person name="Lindquist E."/>
            <person name="Daum C."/>
            <person name="Ramamoorthy G.K."/>
            <person name="Gryganskyi A."/>
            <person name="Culley D."/>
            <person name="Magnuson J.K."/>
            <person name="James T.Y."/>
            <person name="O'Malley M.A."/>
            <person name="Stajich J.E."/>
            <person name="Spatafora J.W."/>
            <person name="Visel A."/>
            <person name="Grigoriev I.V."/>
        </authorList>
    </citation>
    <scope>NUCLEOTIDE SEQUENCE [LARGE SCALE GENOMIC DNA]</scope>
    <source>
        <strain evidence="2 3">12-1054</strain>
    </source>
</reference>
<proteinExistence type="predicted"/>
<protein>
    <recommendedName>
        <fullName evidence="1">F-box domain-containing protein</fullName>
    </recommendedName>
</protein>
<dbReference type="Proteomes" id="UP000193685">
    <property type="component" value="Unassembled WGS sequence"/>
</dbReference>
<dbReference type="RefSeq" id="XP_040725627.1">
    <property type="nucleotide sequence ID" value="XM_040870491.1"/>
</dbReference>
<evidence type="ECO:0000259" key="1">
    <source>
        <dbReference type="PROSITE" id="PS50181"/>
    </source>
</evidence>
<dbReference type="PROSITE" id="PS50181">
    <property type="entry name" value="FBOX"/>
    <property type="match status" value="1"/>
</dbReference>
<evidence type="ECO:0000313" key="2">
    <source>
        <dbReference type="EMBL" id="ORY83046.1"/>
    </source>
</evidence>
<accession>A0A1Y2FIH6</accession>
<name>A0A1Y2FIH6_PROLT</name>
<sequence>MLKDGPQSTETSQKRLNPAAASFIPAKCTSSKAEVTTLTKRHGHSQLEQLPPELQVRLTAQLPLQDLVSLSHVSAAYRAITCSMIIPDRLAPIIEQYKTCFSKLQSLSPPLQIRRTRRIAQNVSQRYFVGSIEATWPRRTMPIVKADKHKLVLATGSNLWTRLDRHPWRRISLGKPHLQDITALTLTDQADIVIVGFADGRVQRIRLGGTAPGITTLKAAPGTCLQSLDFDVQSQCLLSAAKLDFSQSRITYGNASLVLTSKVWVAKLLETATFALGLKSLEPLSVHRQAPDGSIMPIWTMPTLANIGNCQAIAPLSPNLILTGWYSRLGAALFDTRLRPSREPVIDLRNKFDASANVSIATMNRGHGYHIFSGSSEHHIIHKFDLRRPGCWDDTHKKMSLDWREAPRETYDIFLQDILANSPNMRYRAGPIYSLVAEHEKVYAATDQNLVSLDFEAIANDRAAPVRYFDFAQLKTLKSRSDDRSF</sequence>
<dbReference type="EMBL" id="MCFI01000008">
    <property type="protein sequence ID" value="ORY83046.1"/>
    <property type="molecule type" value="Genomic_DNA"/>
</dbReference>
<organism evidence="2 3">
    <name type="scientific">Protomyces lactucae-debilis</name>
    <dbReference type="NCBI Taxonomy" id="2754530"/>
    <lineage>
        <taxon>Eukaryota</taxon>
        <taxon>Fungi</taxon>
        <taxon>Dikarya</taxon>
        <taxon>Ascomycota</taxon>
        <taxon>Taphrinomycotina</taxon>
        <taxon>Taphrinomycetes</taxon>
        <taxon>Taphrinales</taxon>
        <taxon>Protomycetaceae</taxon>
        <taxon>Protomyces</taxon>
    </lineage>
</organism>
<keyword evidence="3" id="KW-1185">Reference proteome</keyword>
<feature type="domain" description="F-box" evidence="1">
    <location>
        <begin position="44"/>
        <end position="80"/>
    </location>
</feature>
<dbReference type="AlphaFoldDB" id="A0A1Y2FIH6"/>
<evidence type="ECO:0000313" key="3">
    <source>
        <dbReference type="Proteomes" id="UP000193685"/>
    </source>
</evidence>
<dbReference type="GeneID" id="63787090"/>
<comment type="caution">
    <text evidence="2">The sequence shown here is derived from an EMBL/GenBank/DDBJ whole genome shotgun (WGS) entry which is preliminary data.</text>
</comment>
<gene>
    <name evidence="2" type="ORF">BCR37DRAFT_386933</name>
</gene>
<dbReference type="InterPro" id="IPR001810">
    <property type="entry name" value="F-box_dom"/>
</dbReference>
<dbReference type="SUPFAM" id="SSF101898">
    <property type="entry name" value="NHL repeat"/>
    <property type="match status" value="1"/>
</dbReference>
<dbReference type="OrthoDB" id="1259151at2759"/>